<dbReference type="Proteomes" id="UP001165289">
    <property type="component" value="Unassembled WGS sequence"/>
</dbReference>
<keyword evidence="2" id="KW-1185">Reference proteome</keyword>
<dbReference type="EMBL" id="JAKMXF010000309">
    <property type="protein sequence ID" value="KAI6650857.1"/>
    <property type="molecule type" value="Genomic_DNA"/>
</dbReference>
<dbReference type="Gene3D" id="2.120.10.30">
    <property type="entry name" value="TolB, C-terminal domain"/>
    <property type="match status" value="1"/>
</dbReference>
<reference evidence="1 2" key="1">
    <citation type="journal article" date="2023" name="BMC Biol.">
        <title>The compact genome of the sponge Oopsacas minuta (Hexactinellida) is lacking key metazoan core genes.</title>
        <authorList>
            <person name="Santini S."/>
            <person name="Schenkelaars Q."/>
            <person name="Jourda C."/>
            <person name="Duchesne M."/>
            <person name="Belahbib H."/>
            <person name="Rocher C."/>
            <person name="Selva M."/>
            <person name="Riesgo A."/>
            <person name="Vervoort M."/>
            <person name="Leys S.P."/>
            <person name="Kodjabachian L."/>
            <person name="Le Bivic A."/>
            <person name="Borchiellini C."/>
            <person name="Claverie J.M."/>
            <person name="Renard E."/>
        </authorList>
    </citation>
    <scope>NUCLEOTIDE SEQUENCE [LARGE SCALE GENOMIC DNA]</scope>
    <source>
        <strain evidence="1">SPO-2</strain>
    </source>
</reference>
<comment type="caution">
    <text evidence="1">The sequence shown here is derived from an EMBL/GenBank/DDBJ whole genome shotgun (WGS) entry which is preliminary data.</text>
</comment>
<sequence length="441" mass="51044">MATPIIPDYIALLTANMEASKNEIQTKFELIKENLDLQEKNIIDQIDGIFSENMKTIKELQTFRAQTLESKESISKASQDASLLQSLSHNIDSTLENLSSQIENLTSIKFSWNIPDNLWENLISIDETGKTLDKDQVPTKIVKDVCQGKTNGKLSRNLKDMRIYEEKIYVSDKSANAIKIFRRSGQYLDSYTNARLLSPGSMTIHKHNLYVLTDQNTDADDHLTRYPESILLFRISTRNLETIFILQINSSYGVIDTNGKCLYLLQGERYDGLSKQRLKFESWNFSLKFRENALRLYRDKYIPSSRDSKLKTRYQQNKNLVLFYDIKLHNTEIFILFSNSIYLFQSFDLNGNRLRAILEEDLTRNIVGMTLMQQENDVIILRDETNSQILIFSNQEKLIRTIESADTPYGLKSPMCMDIDERGNLVVCDGKDNWMLQDIPI</sequence>
<protein>
    <submittedName>
        <fullName evidence="1">Uncharacterized protein</fullName>
    </submittedName>
</protein>
<evidence type="ECO:0000313" key="2">
    <source>
        <dbReference type="Proteomes" id="UP001165289"/>
    </source>
</evidence>
<proteinExistence type="predicted"/>
<gene>
    <name evidence="1" type="ORF">LOD99_5697</name>
</gene>
<accession>A0AAV7JPV0</accession>
<name>A0AAV7JPV0_9METZ</name>
<organism evidence="1 2">
    <name type="scientific">Oopsacas minuta</name>
    <dbReference type="NCBI Taxonomy" id="111878"/>
    <lineage>
        <taxon>Eukaryota</taxon>
        <taxon>Metazoa</taxon>
        <taxon>Porifera</taxon>
        <taxon>Hexactinellida</taxon>
        <taxon>Hexasterophora</taxon>
        <taxon>Lyssacinosida</taxon>
        <taxon>Leucopsacidae</taxon>
        <taxon>Oopsacas</taxon>
    </lineage>
</organism>
<dbReference type="InterPro" id="IPR011042">
    <property type="entry name" value="6-blade_b-propeller_TolB-like"/>
</dbReference>
<evidence type="ECO:0000313" key="1">
    <source>
        <dbReference type="EMBL" id="KAI6650857.1"/>
    </source>
</evidence>
<dbReference type="SUPFAM" id="SSF101898">
    <property type="entry name" value="NHL repeat"/>
    <property type="match status" value="1"/>
</dbReference>
<dbReference type="AlphaFoldDB" id="A0AAV7JPV0"/>